<feature type="compositionally biased region" description="Low complexity" evidence="2">
    <location>
        <begin position="324"/>
        <end position="340"/>
    </location>
</feature>
<evidence type="ECO:0000256" key="2">
    <source>
        <dbReference type="SAM" id="MobiDB-lite"/>
    </source>
</evidence>
<keyword evidence="3" id="KW-0812">Transmembrane</keyword>
<organism evidence="4 5">
    <name type="scientific">Dryococelus australis</name>
    <dbReference type="NCBI Taxonomy" id="614101"/>
    <lineage>
        <taxon>Eukaryota</taxon>
        <taxon>Metazoa</taxon>
        <taxon>Ecdysozoa</taxon>
        <taxon>Arthropoda</taxon>
        <taxon>Hexapoda</taxon>
        <taxon>Insecta</taxon>
        <taxon>Pterygota</taxon>
        <taxon>Neoptera</taxon>
        <taxon>Polyneoptera</taxon>
        <taxon>Phasmatodea</taxon>
        <taxon>Verophasmatodea</taxon>
        <taxon>Anareolatae</taxon>
        <taxon>Phasmatidae</taxon>
        <taxon>Eurycanthinae</taxon>
        <taxon>Dryococelus</taxon>
    </lineage>
</organism>
<sequence>MARGDNTAGFPLRKLQDNPWSCKGGNLTWLVDDGRNSSVARRVVDRDKTACGDPQYRSKPLLPVMAIFKVRRRTHLAQGRFEEPICGVVICVRCVSQAMEDDCPRSSPLNCSCTVLHIVWKPGQKNLVPNIVVNCSNLGLTELPHTLPANTTTLHVKGNKQDIQRAQPSRQHPRSTRFLRTGDLGGLASNLRYLECSSSHPIKCREQWVFDRLAVGTGLVKGAAGAELCTVDLAADPCIFRRSICSDDVPVMRDWSLFHSTERPHCCFTNKTDVPELRSGKLARLPPTSTGFNPRMGHSRIFAWGNRAGRRRWSASFLEDRPSLHSGAAPHSPHSPSSASQDFAAESRPTRPSVAYGGRVLQISNVEPLVSNPIYRTVLDIYLDGNGVKSLAELEGSRWLANFRALSLRHNQLAQLPSYALDNALQKNNNALMLLLGGNPWRCDCVFTPAFQDLLMKYTVLVKDVADVKCSLVEGDENSMSPIRELSRTSVCIPPSEYLIQPLDLLNAVLASLIVLVVGWVFMCIPPSEYLIQPLDLLNAVLASLIVLVVGWVFMCIPPSEYLIQPLDLLNAVLASLIVLVVGKLIYDYWTFKKTGNLPWILTKMF</sequence>
<dbReference type="InterPro" id="IPR032675">
    <property type="entry name" value="LRR_dom_sf"/>
</dbReference>
<name>A0ABQ9GL40_9NEOP</name>
<evidence type="ECO:0000313" key="4">
    <source>
        <dbReference type="EMBL" id="KAJ8872751.1"/>
    </source>
</evidence>
<keyword evidence="3" id="KW-0472">Membrane</keyword>
<comment type="caution">
    <text evidence="4">The sequence shown here is derived from an EMBL/GenBank/DDBJ whole genome shotgun (WGS) entry which is preliminary data.</text>
</comment>
<accession>A0ABQ9GL40</accession>
<protein>
    <submittedName>
        <fullName evidence="4">Uncharacterized protein</fullName>
    </submittedName>
</protein>
<keyword evidence="5" id="KW-1185">Reference proteome</keyword>
<evidence type="ECO:0000256" key="3">
    <source>
        <dbReference type="SAM" id="Phobius"/>
    </source>
</evidence>
<proteinExistence type="predicted"/>
<feature type="transmembrane region" description="Helical" evidence="3">
    <location>
        <begin position="505"/>
        <end position="525"/>
    </location>
</feature>
<evidence type="ECO:0000256" key="1">
    <source>
        <dbReference type="ARBA" id="ARBA00022729"/>
    </source>
</evidence>
<dbReference type="PANTHER" id="PTHR24373:SF370">
    <property type="entry name" value="FISH-LIPS, ISOFORM E"/>
    <property type="match status" value="1"/>
</dbReference>
<dbReference type="SUPFAM" id="SSF52058">
    <property type="entry name" value="L domain-like"/>
    <property type="match status" value="1"/>
</dbReference>
<reference evidence="4 5" key="1">
    <citation type="submission" date="2023-02" db="EMBL/GenBank/DDBJ databases">
        <title>LHISI_Scaffold_Assembly.</title>
        <authorList>
            <person name="Stuart O.P."/>
            <person name="Cleave R."/>
            <person name="Magrath M.J.L."/>
            <person name="Mikheyev A.S."/>
        </authorList>
    </citation>
    <scope>NUCLEOTIDE SEQUENCE [LARGE SCALE GENOMIC DNA]</scope>
    <source>
        <strain evidence="4">Daus_M_001</strain>
        <tissue evidence="4">Leg muscle</tissue>
    </source>
</reference>
<dbReference type="PANTHER" id="PTHR24373">
    <property type="entry name" value="SLIT RELATED LEUCINE-RICH REPEAT NEURONAL PROTEIN"/>
    <property type="match status" value="1"/>
</dbReference>
<feature type="transmembrane region" description="Helical" evidence="3">
    <location>
        <begin position="537"/>
        <end position="557"/>
    </location>
</feature>
<dbReference type="InterPro" id="IPR050328">
    <property type="entry name" value="Dev_Immune_Receptor"/>
</dbReference>
<keyword evidence="3" id="KW-1133">Transmembrane helix</keyword>
<feature type="region of interest" description="Disordered" evidence="2">
    <location>
        <begin position="324"/>
        <end position="351"/>
    </location>
</feature>
<dbReference type="Proteomes" id="UP001159363">
    <property type="component" value="Chromosome 10"/>
</dbReference>
<dbReference type="EMBL" id="JARBHB010000011">
    <property type="protein sequence ID" value="KAJ8872751.1"/>
    <property type="molecule type" value="Genomic_DNA"/>
</dbReference>
<evidence type="ECO:0000313" key="5">
    <source>
        <dbReference type="Proteomes" id="UP001159363"/>
    </source>
</evidence>
<feature type="transmembrane region" description="Helical" evidence="3">
    <location>
        <begin position="569"/>
        <end position="587"/>
    </location>
</feature>
<gene>
    <name evidence="4" type="ORF">PR048_026367</name>
</gene>
<dbReference type="Gene3D" id="3.80.10.10">
    <property type="entry name" value="Ribonuclease Inhibitor"/>
    <property type="match status" value="2"/>
</dbReference>
<keyword evidence="1" id="KW-0732">Signal</keyword>